<protein>
    <submittedName>
        <fullName evidence="2">Uncharacterized protein</fullName>
    </submittedName>
</protein>
<evidence type="ECO:0000313" key="2">
    <source>
        <dbReference type="EMBL" id="KAJ5194678.1"/>
    </source>
</evidence>
<reference evidence="2" key="2">
    <citation type="journal article" date="2023" name="IMA Fungus">
        <title>Comparative genomic study of the Penicillium genus elucidates a diverse pangenome and 15 lateral gene transfer events.</title>
        <authorList>
            <person name="Petersen C."/>
            <person name="Sorensen T."/>
            <person name="Nielsen M.R."/>
            <person name="Sondergaard T.E."/>
            <person name="Sorensen J.L."/>
            <person name="Fitzpatrick D.A."/>
            <person name="Frisvad J.C."/>
            <person name="Nielsen K.L."/>
        </authorList>
    </citation>
    <scope>NUCLEOTIDE SEQUENCE</scope>
    <source>
        <strain evidence="2">IBT 15544</strain>
    </source>
</reference>
<gene>
    <name evidence="2" type="ORF">N7498_008116</name>
</gene>
<feature type="region of interest" description="Disordered" evidence="1">
    <location>
        <begin position="1"/>
        <end position="38"/>
    </location>
</feature>
<dbReference type="AlphaFoldDB" id="A0A9W9MAC8"/>
<dbReference type="RefSeq" id="XP_058305166.1">
    <property type="nucleotide sequence ID" value="XM_058455178.1"/>
</dbReference>
<dbReference type="Proteomes" id="UP001150904">
    <property type="component" value="Unassembled WGS sequence"/>
</dbReference>
<comment type="caution">
    <text evidence="2">The sequence shown here is derived from an EMBL/GenBank/DDBJ whole genome shotgun (WGS) entry which is preliminary data.</text>
</comment>
<name>A0A9W9MAC8_9EURO</name>
<reference evidence="2" key="1">
    <citation type="submission" date="2022-12" db="EMBL/GenBank/DDBJ databases">
        <authorList>
            <person name="Petersen C."/>
        </authorList>
    </citation>
    <scope>NUCLEOTIDE SEQUENCE</scope>
    <source>
        <strain evidence="2">IBT 15544</strain>
    </source>
</reference>
<organism evidence="2 3">
    <name type="scientific">Penicillium cinerascens</name>
    <dbReference type="NCBI Taxonomy" id="70096"/>
    <lineage>
        <taxon>Eukaryota</taxon>
        <taxon>Fungi</taxon>
        <taxon>Dikarya</taxon>
        <taxon>Ascomycota</taxon>
        <taxon>Pezizomycotina</taxon>
        <taxon>Eurotiomycetes</taxon>
        <taxon>Eurotiomycetidae</taxon>
        <taxon>Eurotiales</taxon>
        <taxon>Aspergillaceae</taxon>
        <taxon>Penicillium</taxon>
    </lineage>
</organism>
<evidence type="ECO:0000313" key="3">
    <source>
        <dbReference type="Proteomes" id="UP001150904"/>
    </source>
</evidence>
<keyword evidence="3" id="KW-1185">Reference proteome</keyword>
<dbReference type="EMBL" id="JAPQKR010000015">
    <property type="protein sequence ID" value="KAJ5194678.1"/>
    <property type="molecule type" value="Genomic_DNA"/>
</dbReference>
<sequence>MNRQLPKTSLERPSRHTGSSLPFPRCLTSRKRKDRQETDAYVGNMGRKVAVETELAGRECYY</sequence>
<proteinExistence type="predicted"/>
<evidence type="ECO:0000256" key="1">
    <source>
        <dbReference type="SAM" id="MobiDB-lite"/>
    </source>
</evidence>
<accession>A0A9W9MAC8</accession>
<dbReference type="GeneID" id="83182479"/>